<evidence type="ECO:0000313" key="2">
    <source>
        <dbReference type="Proteomes" id="UP000801492"/>
    </source>
</evidence>
<proteinExistence type="predicted"/>
<dbReference type="OrthoDB" id="6776673at2759"/>
<name>A0A8K0G4N1_IGNLU</name>
<sequence length="145" mass="16854">MMVATPVLPSPGDWGEKEKVESGWKTSWATLPKASNKFKKPSCHLTIKPDDIRKRTQRPEEKLIVSVCKVQSLFKKLSSHLTEKEQVDSIQRNLLPYLLQNMKSIGKLLMYEKVIKECYWRGRQYAFPPSNTKPIQEPELAYRCM</sequence>
<reference evidence="1" key="1">
    <citation type="submission" date="2019-08" db="EMBL/GenBank/DDBJ databases">
        <title>The genome of the North American firefly Photinus pyralis.</title>
        <authorList>
            <consortium name="Photinus pyralis genome working group"/>
            <person name="Fallon T.R."/>
            <person name="Sander Lower S.E."/>
            <person name="Weng J.-K."/>
        </authorList>
    </citation>
    <scope>NUCLEOTIDE SEQUENCE</scope>
    <source>
        <strain evidence="1">TRF0915ILg1</strain>
        <tissue evidence="1">Whole body</tissue>
    </source>
</reference>
<accession>A0A8K0G4N1</accession>
<comment type="caution">
    <text evidence="1">The sequence shown here is derived from an EMBL/GenBank/DDBJ whole genome shotgun (WGS) entry which is preliminary data.</text>
</comment>
<keyword evidence="2" id="KW-1185">Reference proteome</keyword>
<gene>
    <name evidence="1" type="ORF">ILUMI_20349</name>
</gene>
<dbReference type="AlphaFoldDB" id="A0A8K0G4N1"/>
<dbReference type="EMBL" id="VTPC01089541">
    <property type="protein sequence ID" value="KAF2885824.1"/>
    <property type="molecule type" value="Genomic_DNA"/>
</dbReference>
<organism evidence="1 2">
    <name type="scientific">Ignelater luminosus</name>
    <name type="common">Cucubano</name>
    <name type="synonym">Pyrophorus luminosus</name>
    <dbReference type="NCBI Taxonomy" id="2038154"/>
    <lineage>
        <taxon>Eukaryota</taxon>
        <taxon>Metazoa</taxon>
        <taxon>Ecdysozoa</taxon>
        <taxon>Arthropoda</taxon>
        <taxon>Hexapoda</taxon>
        <taxon>Insecta</taxon>
        <taxon>Pterygota</taxon>
        <taxon>Neoptera</taxon>
        <taxon>Endopterygota</taxon>
        <taxon>Coleoptera</taxon>
        <taxon>Polyphaga</taxon>
        <taxon>Elateriformia</taxon>
        <taxon>Elateroidea</taxon>
        <taxon>Elateridae</taxon>
        <taxon>Agrypninae</taxon>
        <taxon>Pyrophorini</taxon>
        <taxon>Ignelater</taxon>
    </lineage>
</organism>
<dbReference type="Proteomes" id="UP000801492">
    <property type="component" value="Unassembled WGS sequence"/>
</dbReference>
<evidence type="ECO:0000313" key="1">
    <source>
        <dbReference type="EMBL" id="KAF2885824.1"/>
    </source>
</evidence>
<protein>
    <submittedName>
        <fullName evidence="1">Uncharacterized protein</fullName>
    </submittedName>
</protein>